<dbReference type="STRING" id="1802338.A2541_01655"/>
<reference evidence="1 2" key="1">
    <citation type="journal article" date="2016" name="Nat. Commun.">
        <title>Thousands of microbial genomes shed light on interconnected biogeochemical processes in an aquifer system.</title>
        <authorList>
            <person name="Anantharaman K."/>
            <person name="Brown C.T."/>
            <person name="Hug L.A."/>
            <person name="Sharon I."/>
            <person name="Castelle C.J."/>
            <person name="Probst A.J."/>
            <person name="Thomas B.C."/>
            <person name="Singh A."/>
            <person name="Wilkins M.J."/>
            <person name="Karaoz U."/>
            <person name="Brodie E.L."/>
            <person name="Williams K.H."/>
            <person name="Hubbard S.S."/>
            <person name="Banfield J.F."/>
        </authorList>
    </citation>
    <scope>NUCLEOTIDE SEQUENCE [LARGE SCALE GENOMIC DNA]</scope>
</reference>
<evidence type="ECO:0000313" key="1">
    <source>
        <dbReference type="EMBL" id="OHA46951.1"/>
    </source>
</evidence>
<accession>A0A1G2PH53</accession>
<dbReference type="Proteomes" id="UP000176965">
    <property type="component" value="Unassembled WGS sequence"/>
</dbReference>
<organism evidence="1 2">
    <name type="scientific">Candidatus Taylorbacteria bacterium RIFOXYD2_FULL_36_9</name>
    <dbReference type="NCBI Taxonomy" id="1802338"/>
    <lineage>
        <taxon>Bacteria</taxon>
        <taxon>Candidatus Tayloriibacteriota</taxon>
    </lineage>
</organism>
<protein>
    <submittedName>
        <fullName evidence="1">Uncharacterized protein</fullName>
    </submittedName>
</protein>
<dbReference type="EMBL" id="MHSQ01000023">
    <property type="protein sequence ID" value="OHA46951.1"/>
    <property type="molecule type" value="Genomic_DNA"/>
</dbReference>
<comment type="caution">
    <text evidence="1">The sequence shown here is derived from an EMBL/GenBank/DDBJ whole genome shotgun (WGS) entry which is preliminary data.</text>
</comment>
<name>A0A1G2PH53_9BACT</name>
<dbReference type="AlphaFoldDB" id="A0A1G2PH53"/>
<evidence type="ECO:0000313" key="2">
    <source>
        <dbReference type="Proteomes" id="UP000176965"/>
    </source>
</evidence>
<proteinExistence type="predicted"/>
<gene>
    <name evidence="1" type="ORF">A2541_01655</name>
</gene>
<sequence>MKKSLTIILIVVVFALVGVGGVFAYQKYSVSKTQNQTAQPSITITSPNGGETWVQGSTHNITWTSANIASANQVNVYVAITDYSPLSNFSTMMIADNIPITRGQYSWAMPSTYRLGSMYKISVYTDLQMIVDSSDNYFSIVTPIDQTVGWKTYTNTQYGFEIKYPKDFTVSEQLTGNGSNVVIGFSNQSNVSMEISADSPAVASASNESNLVSINGFTFTHSGGLYPNGMNVYSEYYKIIKSNTKYSIHIGQDLSFGDALQKDVIATMTKITQSFKFTK</sequence>